<evidence type="ECO:0000313" key="1">
    <source>
        <dbReference type="EMBL" id="GBM74177.1"/>
    </source>
</evidence>
<dbReference type="PANTHER" id="PTHR46060">
    <property type="entry name" value="MARINER MOS1 TRANSPOSASE-LIKE PROTEIN"/>
    <property type="match status" value="1"/>
</dbReference>
<evidence type="ECO:0008006" key="3">
    <source>
        <dbReference type="Google" id="ProtNLM"/>
    </source>
</evidence>
<dbReference type="InterPro" id="IPR036397">
    <property type="entry name" value="RNaseH_sf"/>
</dbReference>
<gene>
    <name evidence="1" type="ORF">AVEN_188175_1</name>
</gene>
<proteinExistence type="predicted"/>
<protein>
    <recommendedName>
        <fullName evidence="3">Mariner Mos1 transposase</fullName>
    </recommendedName>
</protein>
<dbReference type="Gene3D" id="3.30.420.10">
    <property type="entry name" value="Ribonuclease H-like superfamily/Ribonuclease H"/>
    <property type="match status" value="1"/>
</dbReference>
<keyword evidence="2" id="KW-1185">Reference proteome</keyword>
<dbReference type="PANTHER" id="PTHR46060:SF1">
    <property type="entry name" value="MARINER MOS1 TRANSPOSASE-LIKE PROTEIN"/>
    <property type="match status" value="1"/>
</dbReference>
<dbReference type="InterPro" id="IPR001888">
    <property type="entry name" value="Transposase_1"/>
</dbReference>
<evidence type="ECO:0000313" key="2">
    <source>
        <dbReference type="Proteomes" id="UP000499080"/>
    </source>
</evidence>
<dbReference type="InterPro" id="IPR052709">
    <property type="entry name" value="Transposase-MT_Hybrid"/>
</dbReference>
<dbReference type="EMBL" id="BGPR01002480">
    <property type="protein sequence ID" value="GBM74177.1"/>
    <property type="molecule type" value="Genomic_DNA"/>
</dbReference>
<comment type="caution">
    <text evidence="1">The sequence shown here is derived from an EMBL/GenBank/DDBJ whole genome shotgun (WGS) entry which is preliminary data.</text>
</comment>
<sequence>MKHGFVTRHLKRNDSHWNGGILVPRNSRKQNHLFLQKIMCTVFWDCQGILLVTWMERGTTINATDYCETLKKLRREIQNKRRGLLTSSILFVHDNARPHDACVTTTLLDSFRWEQFCHPPYSSDLAPSD</sequence>
<name>A0A4Y2I8V7_ARAVE</name>
<dbReference type="GO" id="GO:0003676">
    <property type="term" value="F:nucleic acid binding"/>
    <property type="evidence" value="ECO:0007669"/>
    <property type="project" value="InterPro"/>
</dbReference>
<reference evidence="1 2" key="1">
    <citation type="journal article" date="2019" name="Sci. Rep.">
        <title>Orb-weaving spider Araneus ventricosus genome elucidates the spidroin gene catalogue.</title>
        <authorList>
            <person name="Kono N."/>
            <person name="Nakamura H."/>
            <person name="Ohtoshi R."/>
            <person name="Moran D.A.P."/>
            <person name="Shinohara A."/>
            <person name="Yoshida Y."/>
            <person name="Fujiwara M."/>
            <person name="Mori M."/>
            <person name="Tomita M."/>
            <person name="Arakawa K."/>
        </authorList>
    </citation>
    <scope>NUCLEOTIDE SEQUENCE [LARGE SCALE GENOMIC DNA]</scope>
</reference>
<dbReference type="Proteomes" id="UP000499080">
    <property type="component" value="Unassembled WGS sequence"/>
</dbReference>
<organism evidence="1 2">
    <name type="scientific">Araneus ventricosus</name>
    <name type="common">Orbweaver spider</name>
    <name type="synonym">Epeira ventricosa</name>
    <dbReference type="NCBI Taxonomy" id="182803"/>
    <lineage>
        <taxon>Eukaryota</taxon>
        <taxon>Metazoa</taxon>
        <taxon>Ecdysozoa</taxon>
        <taxon>Arthropoda</taxon>
        <taxon>Chelicerata</taxon>
        <taxon>Arachnida</taxon>
        <taxon>Araneae</taxon>
        <taxon>Araneomorphae</taxon>
        <taxon>Entelegynae</taxon>
        <taxon>Araneoidea</taxon>
        <taxon>Araneidae</taxon>
        <taxon>Araneus</taxon>
    </lineage>
</organism>
<dbReference type="AlphaFoldDB" id="A0A4Y2I8V7"/>
<dbReference type="OrthoDB" id="8369663at2759"/>
<accession>A0A4Y2I8V7</accession>
<dbReference type="Pfam" id="PF01359">
    <property type="entry name" value="Transposase_1"/>
    <property type="match status" value="1"/>
</dbReference>